<accession>A0A3P7NDD4</accession>
<evidence type="ECO:0000259" key="2">
    <source>
        <dbReference type="PROSITE" id="PS51043"/>
    </source>
</evidence>
<dbReference type="GO" id="GO:0035091">
    <property type="term" value="F:phosphatidylinositol binding"/>
    <property type="evidence" value="ECO:0007669"/>
    <property type="project" value="TreeGrafter"/>
</dbReference>
<dbReference type="GO" id="GO:0046872">
    <property type="term" value="F:metal ion binding"/>
    <property type="evidence" value="ECO:0007669"/>
    <property type="project" value="InterPro"/>
</dbReference>
<dbReference type="SMART" id="SM01127">
    <property type="entry name" value="DDHD"/>
    <property type="match status" value="1"/>
</dbReference>
<dbReference type="GO" id="GO:0008525">
    <property type="term" value="F:phosphatidylcholine transporter activity"/>
    <property type="evidence" value="ECO:0007669"/>
    <property type="project" value="TreeGrafter"/>
</dbReference>
<reference evidence="3 4" key="1">
    <citation type="submission" date="2018-11" db="EMBL/GenBank/DDBJ databases">
        <authorList>
            <consortium name="Pathogen Informatics"/>
        </authorList>
    </citation>
    <scope>NUCLEOTIDE SEQUENCE [LARGE SCALE GENOMIC DNA]</scope>
</reference>
<sequence>MDGDKHRRNMSAPPTASIRNHSPRSATNSESSSTEGIWEPLAFRTNVTFLIGCPLALLLAQRKFYGYEAEPLECSQLYNLYYSLDPCGARLEPVLNPQLAMLLPVNVPRYRNSSSVNAQTDRQFIRSESVPLSNLSNVAFIPSEIDLGPAIWNKKRTKYKV</sequence>
<feature type="compositionally biased region" description="Polar residues" evidence="1">
    <location>
        <begin position="12"/>
        <end position="33"/>
    </location>
</feature>
<dbReference type="GO" id="GO:0008526">
    <property type="term" value="F:phosphatidylinositol transfer activity"/>
    <property type="evidence" value="ECO:0007669"/>
    <property type="project" value="TreeGrafter"/>
</dbReference>
<dbReference type="InterPro" id="IPR001666">
    <property type="entry name" value="PI_transfer"/>
</dbReference>
<dbReference type="GO" id="GO:0031210">
    <property type="term" value="F:phosphatidylcholine binding"/>
    <property type="evidence" value="ECO:0007669"/>
    <property type="project" value="TreeGrafter"/>
</dbReference>
<proteinExistence type="predicted"/>
<feature type="domain" description="DDHD" evidence="2">
    <location>
        <begin position="41"/>
        <end position="161"/>
    </location>
</feature>
<evidence type="ECO:0000313" key="4">
    <source>
        <dbReference type="Proteomes" id="UP000271098"/>
    </source>
</evidence>
<dbReference type="InterPro" id="IPR004177">
    <property type="entry name" value="DDHD_dom"/>
</dbReference>
<evidence type="ECO:0000256" key="1">
    <source>
        <dbReference type="SAM" id="MobiDB-lite"/>
    </source>
</evidence>
<feature type="region of interest" description="Disordered" evidence="1">
    <location>
        <begin position="1"/>
        <end position="33"/>
    </location>
</feature>
<dbReference type="PANTHER" id="PTHR10658:SF11">
    <property type="entry name" value="VIBRATOR, ISOFORM B"/>
    <property type="match status" value="1"/>
</dbReference>
<dbReference type="OrthoDB" id="10053061at2759"/>
<keyword evidence="4" id="KW-1185">Reference proteome</keyword>
<dbReference type="Proteomes" id="UP000271098">
    <property type="component" value="Unassembled WGS sequence"/>
</dbReference>
<dbReference type="PANTHER" id="PTHR10658">
    <property type="entry name" value="PHOSPHATIDYLINOSITOL TRANSFER PROTEIN"/>
    <property type="match status" value="1"/>
</dbReference>
<gene>
    <name evidence="3" type="ORF">GPUH_LOCUS21423</name>
</gene>
<evidence type="ECO:0000313" key="3">
    <source>
        <dbReference type="EMBL" id="VDN38200.1"/>
    </source>
</evidence>
<protein>
    <recommendedName>
        <fullName evidence="2">DDHD domain-containing protein</fullName>
    </recommendedName>
</protein>
<organism evidence="3 4">
    <name type="scientific">Gongylonema pulchrum</name>
    <dbReference type="NCBI Taxonomy" id="637853"/>
    <lineage>
        <taxon>Eukaryota</taxon>
        <taxon>Metazoa</taxon>
        <taxon>Ecdysozoa</taxon>
        <taxon>Nematoda</taxon>
        <taxon>Chromadorea</taxon>
        <taxon>Rhabditida</taxon>
        <taxon>Spirurina</taxon>
        <taxon>Spiruromorpha</taxon>
        <taxon>Spiruroidea</taxon>
        <taxon>Gongylonematidae</taxon>
        <taxon>Gongylonema</taxon>
    </lineage>
</organism>
<dbReference type="EMBL" id="UYRT01092557">
    <property type="protein sequence ID" value="VDN38200.1"/>
    <property type="molecule type" value="Genomic_DNA"/>
</dbReference>
<dbReference type="PROSITE" id="PS51043">
    <property type="entry name" value="DDHD"/>
    <property type="match status" value="1"/>
</dbReference>
<dbReference type="Pfam" id="PF02862">
    <property type="entry name" value="DDHD"/>
    <property type="match status" value="1"/>
</dbReference>
<dbReference type="GO" id="GO:0005737">
    <property type="term" value="C:cytoplasm"/>
    <property type="evidence" value="ECO:0007669"/>
    <property type="project" value="TreeGrafter"/>
</dbReference>
<dbReference type="AlphaFoldDB" id="A0A3P7NDD4"/>
<name>A0A3P7NDD4_9BILA</name>